<protein>
    <recommendedName>
        <fullName evidence="3">Peptidoglycan-binding protein</fullName>
    </recommendedName>
</protein>
<dbReference type="Gene3D" id="1.10.530.10">
    <property type="match status" value="1"/>
</dbReference>
<name>A0ABP7U085_9SPHN</name>
<sequence>MTGDIGRLAPAARAELIYRSARAGLEDRLWQIAIGRADAGVETAAEPASPRLLDLSKLVDALAADDRFAPQLTPGPVPSPTNTGPLNLGANATFAPAIEAAAARTGLAPAMLAAIVDAEAGRAADGRWDPGSRNPRSTATGLGQFLQSTWLGEARREGSWLHAVATERGWLGPSGAIRPEAQAALLALRTDPAASINAVADHAAANLARLRSAGIRTDDLASTAKAAYLAHHLGLGDAMRYLGRGLDDARAGRLLAAQVGSAAAARRIEAAASASQAHRNWLETYVARRIQPARFQTA</sequence>
<evidence type="ECO:0000313" key="2">
    <source>
        <dbReference type="Proteomes" id="UP001424459"/>
    </source>
</evidence>
<organism evidence="1 2">
    <name type="scientific">Sphingomonas rosea</name>
    <dbReference type="NCBI Taxonomy" id="335605"/>
    <lineage>
        <taxon>Bacteria</taxon>
        <taxon>Pseudomonadati</taxon>
        <taxon>Pseudomonadota</taxon>
        <taxon>Alphaproteobacteria</taxon>
        <taxon>Sphingomonadales</taxon>
        <taxon>Sphingomonadaceae</taxon>
        <taxon>Sphingomonas</taxon>
    </lineage>
</organism>
<dbReference type="SUPFAM" id="SSF53955">
    <property type="entry name" value="Lysozyme-like"/>
    <property type="match status" value="1"/>
</dbReference>
<proteinExistence type="predicted"/>
<dbReference type="EMBL" id="BAABBR010000001">
    <property type="protein sequence ID" value="GAA4033918.1"/>
    <property type="molecule type" value="Genomic_DNA"/>
</dbReference>
<keyword evidence="2" id="KW-1185">Reference proteome</keyword>
<reference evidence="2" key="1">
    <citation type="journal article" date="2019" name="Int. J. Syst. Evol. Microbiol.">
        <title>The Global Catalogue of Microorganisms (GCM) 10K type strain sequencing project: providing services to taxonomists for standard genome sequencing and annotation.</title>
        <authorList>
            <consortium name="The Broad Institute Genomics Platform"/>
            <consortium name="The Broad Institute Genome Sequencing Center for Infectious Disease"/>
            <person name="Wu L."/>
            <person name="Ma J."/>
        </authorList>
    </citation>
    <scope>NUCLEOTIDE SEQUENCE [LARGE SCALE GENOMIC DNA]</scope>
    <source>
        <strain evidence="2">JCM 17564</strain>
    </source>
</reference>
<comment type="caution">
    <text evidence="1">The sequence shown here is derived from an EMBL/GenBank/DDBJ whole genome shotgun (WGS) entry which is preliminary data.</text>
</comment>
<dbReference type="RefSeq" id="WP_344696160.1">
    <property type="nucleotide sequence ID" value="NZ_BAABBR010000001.1"/>
</dbReference>
<dbReference type="Proteomes" id="UP001424459">
    <property type="component" value="Unassembled WGS sequence"/>
</dbReference>
<evidence type="ECO:0008006" key="3">
    <source>
        <dbReference type="Google" id="ProtNLM"/>
    </source>
</evidence>
<gene>
    <name evidence="1" type="ORF">GCM10022281_12400</name>
</gene>
<dbReference type="InterPro" id="IPR023346">
    <property type="entry name" value="Lysozyme-like_dom_sf"/>
</dbReference>
<accession>A0ABP7U085</accession>
<evidence type="ECO:0000313" key="1">
    <source>
        <dbReference type="EMBL" id="GAA4033918.1"/>
    </source>
</evidence>